<keyword evidence="4" id="KW-1185">Reference proteome</keyword>
<dbReference type="RefSeq" id="WP_013137905.1">
    <property type="nucleotide sequence ID" value="NC_014168.1"/>
</dbReference>
<gene>
    <name evidence="3" type="ordered locus">Srot_0976</name>
</gene>
<reference evidence="3 4" key="1">
    <citation type="journal article" date="2010" name="Stand. Genomic Sci.">
        <title>Complete genome sequence of Segniliparus rotundus type strain (CDC 1076).</title>
        <authorList>
            <person name="Sikorski J."/>
            <person name="Lapidus A."/>
            <person name="Copeland A."/>
            <person name="Misra M."/>
            <person name="Glavina Del Rio T."/>
            <person name="Nolan M."/>
            <person name="Lucas S."/>
            <person name="Chen F."/>
            <person name="Tice H."/>
            <person name="Cheng J.F."/>
            <person name="Jando M."/>
            <person name="Schneider S."/>
            <person name="Bruce D."/>
            <person name="Goodwin L."/>
            <person name="Pitluck S."/>
            <person name="Liolios K."/>
            <person name="Mikhailova N."/>
            <person name="Pati A."/>
            <person name="Ivanova N."/>
            <person name="Mavromatis K."/>
            <person name="Chen A."/>
            <person name="Palaniappan K."/>
            <person name="Chertkov O."/>
            <person name="Land M."/>
            <person name="Hauser L."/>
            <person name="Chang Y.J."/>
            <person name="Jeffries C.D."/>
            <person name="Brettin T."/>
            <person name="Detter J.C."/>
            <person name="Han C."/>
            <person name="Rohde M."/>
            <person name="Goker M."/>
            <person name="Bristow J."/>
            <person name="Eisen J.A."/>
            <person name="Markowitz V."/>
            <person name="Hugenholtz P."/>
            <person name="Kyrpides N.C."/>
            <person name="Klenk H.P."/>
        </authorList>
    </citation>
    <scope>NUCLEOTIDE SEQUENCE [LARGE SCALE GENOMIC DNA]</scope>
    <source>
        <strain evidence="4">ATCC BAA-972 / CDC 1076 / CIP 108378 / DSM 44985 / JCM 13578</strain>
    </source>
</reference>
<feature type="compositionally biased region" description="Low complexity" evidence="1">
    <location>
        <begin position="81"/>
        <end position="113"/>
    </location>
</feature>
<feature type="signal peptide" evidence="2">
    <location>
        <begin position="1"/>
        <end position="26"/>
    </location>
</feature>
<keyword evidence="2" id="KW-0732">Signal</keyword>
<dbReference type="PROSITE" id="PS51257">
    <property type="entry name" value="PROKAR_LIPOPROTEIN"/>
    <property type="match status" value="1"/>
</dbReference>
<feature type="chain" id="PRO_5003091591" description="Lipoprotein" evidence="2">
    <location>
        <begin position="27"/>
        <end position="182"/>
    </location>
</feature>
<feature type="compositionally biased region" description="Low complexity" evidence="1">
    <location>
        <begin position="55"/>
        <end position="70"/>
    </location>
</feature>
<feature type="region of interest" description="Disordered" evidence="1">
    <location>
        <begin position="25"/>
        <end position="116"/>
    </location>
</feature>
<proteinExistence type="predicted"/>
<name>D6ZES5_SEGRD</name>
<evidence type="ECO:0000313" key="3">
    <source>
        <dbReference type="EMBL" id="ADG97449.1"/>
    </source>
</evidence>
<dbReference type="AlphaFoldDB" id="D6ZES5"/>
<protein>
    <recommendedName>
        <fullName evidence="5">Lipoprotein</fullName>
    </recommendedName>
</protein>
<dbReference type="STRING" id="640132.Srot_0976"/>
<accession>D6ZES5</accession>
<evidence type="ECO:0000256" key="1">
    <source>
        <dbReference type="SAM" id="MobiDB-lite"/>
    </source>
</evidence>
<feature type="compositionally biased region" description="Low complexity" evidence="1">
    <location>
        <begin position="38"/>
        <end position="47"/>
    </location>
</feature>
<dbReference type="Proteomes" id="UP000002247">
    <property type="component" value="Chromosome"/>
</dbReference>
<dbReference type="EMBL" id="CP001958">
    <property type="protein sequence ID" value="ADG97449.1"/>
    <property type="molecule type" value="Genomic_DNA"/>
</dbReference>
<dbReference type="KEGG" id="srt:Srot_0976"/>
<sequence>MCLDRGTLASGKLAAALAGFALIAGAAGCGGGPPPAANTPQTSAAAPAPTPSRAPAPSSTAPSATTSASASEEDDGDEPDSSTTTSSTSSSPAETTTTESTSEQSSGSSQPADITCSTFNALGVGSQRDTLARIAKANPGSGLEKYPEAYVNDVRATCSQQGWENKKVLDVLALDGTKYTAQ</sequence>
<evidence type="ECO:0000313" key="4">
    <source>
        <dbReference type="Proteomes" id="UP000002247"/>
    </source>
</evidence>
<organism evidence="3 4">
    <name type="scientific">Segniliparus rotundus (strain ATCC BAA-972 / CDC 1076 / CIP 108378 / DSM 44985 / JCM 13578)</name>
    <dbReference type="NCBI Taxonomy" id="640132"/>
    <lineage>
        <taxon>Bacteria</taxon>
        <taxon>Bacillati</taxon>
        <taxon>Actinomycetota</taxon>
        <taxon>Actinomycetes</taxon>
        <taxon>Mycobacteriales</taxon>
        <taxon>Segniliparaceae</taxon>
        <taxon>Segniliparus</taxon>
    </lineage>
</organism>
<dbReference type="HOGENOM" id="CLU_1481028_0_0_11"/>
<evidence type="ECO:0000256" key="2">
    <source>
        <dbReference type="SAM" id="SignalP"/>
    </source>
</evidence>
<feature type="compositionally biased region" description="Acidic residues" evidence="1">
    <location>
        <begin position="71"/>
        <end position="80"/>
    </location>
</feature>
<evidence type="ECO:0008006" key="5">
    <source>
        <dbReference type="Google" id="ProtNLM"/>
    </source>
</evidence>